<keyword evidence="1" id="KW-1133">Transmembrane helix</keyword>
<protein>
    <submittedName>
        <fullName evidence="3">Uncharacterized protein</fullName>
    </submittedName>
</protein>
<comment type="caution">
    <text evidence="3">The sequence shown here is derived from an EMBL/GenBank/DDBJ whole genome shotgun (WGS) entry which is preliminary data.</text>
</comment>
<keyword evidence="1" id="KW-0812">Transmembrane</keyword>
<dbReference type="AlphaFoldDB" id="A0A0M0JDB4"/>
<evidence type="ECO:0000256" key="1">
    <source>
        <dbReference type="SAM" id="Phobius"/>
    </source>
</evidence>
<reference evidence="4" key="1">
    <citation type="journal article" date="2015" name="PLoS Genet.">
        <title>Genome Sequence and Transcriptome Analyses of Chrysochromulina tobin: Metabolic Tools for Enhanced Algal Fitness in the Prominent Order Prymnesiales (Haptophyceae).</title>
        <authorList>
            <person name="Hovde B.T."/>
            <person name="Deodato C.R."/>
            <person name="Hunsperger H.M."/>
            <person name="Ryken S.A."/>
            <person name="Yost W."/>
            <person name="Jha R.K."/>
            <person name="Patterson J."/>
            <person name="Monnat R.J. Jr."/>
            <person name="Barlow S.B."/>
            <person name="Starkenburg S.R."/>
            <person name="Cattolico R.A."/>
        </authorList>
    </citation>
    <scope>NUCLEOTIDE SEQUENCE</scope>
    <source>
        <strain evidence="4">CCMP291</strain>
    </source>
</reference>
<keyword evidence="4" id="KW-1185">Reference proteome</keyword>
<evidence type="ECO:0000313" key="3">
    <source>
        <dbReference type="EMBL" id="KOO24574.1"/>
    </source>
</evidence>
<feature type="transmembrane region" description="Helical" evidence="1">
    <location>
        <begin position="144"/>
        <end position="163"/>
    </location>
</feature>
<gene>
    <name evidence="3" type="ORF">Ctob_006425</name>
</gene>
<proteinExistence type="predicted"/>
<feature type="chain" id="PRO_5005601635" evidence="2">
    <location>
        <begin position="19"/>
        <end position="189"/>
    </location>
</feature>
<evidence type="ECO:0000313" key="4">
    <source>
        <dbReference type="Proteomes" id="UP000037460"/>
    </source>
</evidence>
<organism evidence="3 4">
    <name type="scientific">Chrysochromulina tobinii</name>
    <dbReference type="NCBI Taxonomy" id="1460289"/>
    <lineage>
        <taxon>Eukaryota</taxon>
        <taxon>Haptista</taxon>
        <taxon>Haptophyta</taxon>
        <taxon>Prymnesiophyceae</taxon>
        <taxon>Prymnesiales</taxon>
        <taxon>Chrysochromulinaceae</taxon>
        <taxon>Chrysochromulina</taxon>
    </lineage>
</organism>
<accession>A0A0M0JDB4</accession>
<sequence>MSLMQLLMISSFICGTSIRPPPPLPSRRAFVIGGLAGFAGCSAAPRPAFATLSLELRDAEAALDAARDTDSITASLEKLRDIVDEYDGLQGPALTEELVNVMRTKRLSLQGTTVWNGIPEEAYNSLMRKVDPWRVTELAPKFQYSIYASAPAYLALIAVQQLAPKIFPVAYAGAAALVLGPLVAQIIIG</sequence>
<feature type="signal peptide" evidence="2">
    <location>
        <begin position="1"/>
        <end position="18"/>
    </location>
</feature>
<keyword evidence="2" id="KW-0732">Signal</keyword>
<keyword evidence="1" id="KW-0472">Membrane</keyword>
<dbReference type="EMBL" id="JWZX01003079">
    <property type="protein sequence ID" value="KOO24574.1"/>
    <property type="molecule type" value="Genomic_DNA"/>
</dbReference>
<feature type="transmembrane region" description="Helical" evidence="1">
    <location>
        <begin position="169"/>
        <end position="188"/>
    </location>
</feature>
<evidence type="ECO:0000256" key="2">
    <source>
        <dbReference type="SAM" id="SignalP"/>
    </source>
</evidence>
<dbReference type="Proteomes" id="UP000037460">
    <property type="component" value="Unassembled WGS sequence"/>
</dbReference>
<name>A0A0M0JDB4_9EUKA</name>